<accession>A0A1G9U3T2</accession>
<name>A0A1G9U3T2_9BACT</name>
<keyword evidence="1 3" id="KW-0732">Signal</keyword>
<feature type="chain" id="PRO_5011747494" evidence="3">
    <location>
        <begin position="21"/>
        <end position="233"/>
    </location>
</feature>
<evidence type="ECO:0000256" key="3">
    <source>
        <dbReference type="SAM" id="SignalP"/>
    </source>
</evidence>
<dbReference type="AlphaFoldDB" id="A0A1G9U3T2"/>
<dbReference type="STRING" id="1075417.SAMN05421823_11579"/>
<dbReference type="Gene3D" id="2.70.70.10">
    <property type="entry name" value="Glucose Permease (Domain IIA)"/>
    <property type="match status" value="1"/>
</dbReference>
<keyword evidence="6" id="KW-1185">Reference proteome</keyword>
<reference evidence="5 6" key="1">
    <citation type="submission" date="2016-10" db="EMBL/GenBank/DDBJ databases">
        <authorList>
            <person name="de Groot N.N."/>
        </authorList>
    </citation>
    <scope>NUCLEOTIDE SEQUENCE [LARGE SCALE GENOMIC DNA]</scope>
    <source>
        <strain evidence="5 6">DSM 25186</strain>
    </source>
</reference>
<evidence type="ECO:0000313" key="6">
    <source>
        <dbReference type="Proteomes" id="UP000198510"/>
    </source>
</evidence>
<gene>
    <name evidence="5" type="ORF">SAMN05421823_11579</name>
</gene>
<dbReference type="PANTHER" id="PTHR21666:SF289">
    <property type="entry name" value="L-ALA--D-GLU ENDOPEPTIDASE"/>
    <property type="match status" value="1"/>
</dbReference>
<dbReference type="CDD" id="cd12797">
    <property type="entry name" value="M23_peptidase"/>
    <property type="match status" value="1"/>
</dbReference>
<protein>
    <submittedName>
        <fullName evidence="5">Peptidase family M23</fullName>
    </submittedName>
</protein>
<dbReference type="PANTHER" id="PTHR21666">
    <property type="entry name" value="PEPTIDASE-RELATED"/>
    <property type="match status" value="1"/>
</dbReference>
<dbReference type="EMBL" id="FNFO01000015">
    <property type="protein sequence ID" value="SDM54639.1"/>
    <property type="molecule type" value="Genomic_DNA"/>
</dbReference>
<dbReference type="InterPro" id="IPR016047">
    <property type="entry name" value="M23ase_b-sheet_dom"/>
</dbReference>
<dbReference type="GO" id="GO:0004222">
    <property type="term" value="F:metalloendopeptidase activity"/>
    <property type="evidence" value="ECO:0007669"/>
    <property type="project" value="TreeGrafter"/>
</dbReference>
<dbReference type="Proteomes" id="UP000198510">
    <property type="component" value="Unassembled WGS sequence"/>
</dbReference>
<dbReference type="SUPFAM" id="SSF51261">
    <property type="entry name" value="Duplicated hybrid motif"/>
    <property type="match status" value="1"/>
</dbReference>
<proteinExistence type="predicted"/>
<evidence type="ECO:0000256" key="2">
    <source>
        <dbReference type="SAM" id="MobiDB-lite"/>
    </source>
</evidence>
<dbReference type="InterPro" id="IPR011055">
    <property type="entry name" value="Dup_hybrid_motif"/>
</dbReference>
<evidence type="ECO:0000256" key="1">
    <source>
        <dbReference type="ARBA" id="ARBA00022729"/>
    </source>
</evidence>
<sequence>MHTIHWFFVLLGILSSSAYAQPPSAPPTPFHSVEPTGTPIRVRRASLSLPANPGQRTPDAPPVPVRPSTTVSSTAFTAARLPLDSLRVTSPFGYRRDPGKAQPGVQFHAGLDLQAGRDSVRCWMAGEVTKVAYDPRLGMYVKVRHPLPADASEQRAAPAYESIYGHLSCFFVREGQFLAAGHLLGMTGHTGRATGNHLHFALRYRGHYVDPLPYLQWIVKQSHRPDSSEPVKK</sequence>
<organism evidence="5 6">
    <name type="scientific">Catalinimonas alkaloidigena</name>
    <dbReference type="NCBI Taxonomy" id="1075417"/>
    <lineage>
        <taxon>Bacteria</taxon>
        <taxon>Pseudomonadati</taxon>
        <taxon>Bacteroidota</taxon>
        <taxon>Cytophagia</taxon>
        <taxon>Cytophagales</taxon>
        <taxon>Catalimonadaceae</taxon>
        <taxon>Catalinimonas</taxon>
    </lineage>
</organism>
<evidence type="ECO:0000313" key="5">
    <source>
        <dbReference type="EMBL" id="SDM54639.1"/>
    </source>
</evidence>
<evidence type="ECO:0000259" key="4">
    <source>
        <dbReference type="Pfam" id="PF01551"/>
    </source>
</evidence>
<feature type="region of interest" description="Disordered" evidence="2">
    <location>
        <begin position="48"/>
        <end position="69"/>
    </location>
</feature>
<feature type="domain" description="M23ase beta-sheet core" evidence="4">
    <location>
        <begin position="107"/>
        <end position="211"/>
    </location>
</feature>
<dbReference type="Pfam" id="PF01551">
    <property type="entry name" value="Peptidase_M23"/>
    <property type="match status" value="1"/>
</dbReference>
<dbReference type="InterPro" id="IPR050570">
    <property type="entry name" value="Cell_wall_metabolism_enzyme"/>
</dbReference>
<feature type="signal peptide" evidence="3">
    <location>
        <begin position="1"/>
        <end position="20"/>
    </location>
</feature>